<dbReference type="PANTHER" id="PTHR13696:SF52">
    <property type="entry name" value="PARA FAMILY PROTEIN CT_582"/>
    <property type="match status" value="1"/>
</dbReference>
<dbReference type="InterPro" id="IPR050678">
    <property type="entry name" value="DNA_Partitioning_ATPase"/>
</dbReference>
<comment type="subunit">
    <text evidence="3">Dimerizes in the presence of ATP but not ADP; ATP-binding is required for double-stranded (ds)DNA-binding. Interacts with DnaA.</text>
</comment>
<dbReference type="Pfam" id="PF13614">
    <property type="entry name" value="AAA_31"/>
    <property type="match status" value="1"/>
</dbReference>
<name>U6F926_LACHE</name>
<evidence type="ECO:0000313" key="6">
    <source>
        <dbReference type="EMBL" id="CDI59789.1"/>
    </source>
</evidence>
<comment type="caution">
    <text evidence="6">The sequence shown here is derived from an EMBL/GenBank/DDBJ whole genome shotgun (WGS) entry which is preliminary data.</text>
</comment>
<dbReference type="InterPro" id="IPR027417">
    <property type="entry name" value="P-loop_NTPase"/>
</dbReference>
<comment type="catalytic activity">
    <reaction evidence="2">
        <text>ATP + H2O = ADP + phosphate + H(+)</text>
        <dbReference type="Rhea" id="RHEA:13065"/>
        <dbReference type="ChEBI" id="CHEBI:15377"/>
        <dbReference type="ChEBI" id="CHEBI:15378"/>
        <dbReference type="ChEBI" id="CHEBI:30616"/>
        <dbReference type="ChEBI" id="CHEBI:43474"/>
        <dbReference type="ChEBI" id="CHEBI:456216"/>
    </reaction>
</comment>
<dbReference type="EMBL" id="CBUL010000026">
    <property type="protein sequence ID" value="CDI59789.1"/>
    <property type="molecule type" value="Genomic_DNA"/>
</dbReference>
<evidence type="ECO:0000259" key="5">
    <source>
        <dbReference type="Pfam" id="PF13614"/>
    </source>
</evidence>
<evidence type="ECO:0000256" key="3">
    <source>
        <dbReference type="ARBA" id="ARBA00062323"/>
    </source>
</evidence>
<organism evidence="6">
    <name type="scientific">Lactobacillus helveticus CIRM-BIA 104</name>
    <dbReference type="NCBI Taxonomy" id="1226333"/>
    <lineage>
        <taxon>Bacteria</taxon>
        <taxon>Bacillati</taxon>
        <taxon>Bacillota</taxon>
        <taxon>Bacilli</taxon>
        <taxon>Lactobacillales</taxon>
        <taxon>Lactobacillaceae</taxon>
        <taxon>Lactobacillus</taxon>
    </lineage>
</organism>
<dbReference type="HOGENOM" id="CLU_037612_1_4_9"/>
<dbReference type="PIRSF" id="PIRSF009320">
    <property type="entry name" value="Nuc_binding_HP_1000"/>
    <property type="match status" value="1"/>
</dbReference>
<protein>
    <recommendedName>
        <fullName evidence="4">Sporulation initiation inhibitor protein Soj</fullName>
    </recommendedName>
</protein>
<accession>U6F926</accession>
<feature type="domain" description="AAA" evidence="5">
    <location>
        <begin position="7"/>
        <end position="181"/>
    </location>
</feature>
<dbReference type="CDD" id="cd02042">
    <property type="entry name" value="ParAB_family"/>
    <property type="match status" value="1"/>
</dbReference>
<comment type="similarity">
    <text evidence="1">Belongs to the ParA family.</text>
</comment>
<evidence type="ECO:0000256" key="4">
    <source>
        <dbReference type="ARBA" id="ARBA00071824"/>
    </source>
</evidence>
<gene>
    <name evidence="6" type="ORF">LHCIRMBIA104_01045</name>
</gene>
<reference evidence="6" key="1">
    <citation type="submission" date="2013-09" db="EMBL/GenBank/DDBJ databases">
        <title>Draft Genome Sequence of five Lactobacillus helveticus strains CIRM-BIA 101T, 103, 104, 951 and 953 isolated from milk product.</title>
        <authorList>
            <person name="Valence F."/>
            <person name="Chuat V."/>
            <person name="Ma L."/>
            <person name="Creno S."/>
            <person name="Falentin H."/>
            <person name="Lortal S."/>
            <person name="Bizet C."/>
            <person name="Clermont D."/>
            <person name="Loux V."/>
            <person name="Bouchier C."/>
            <person name="Cousin S."/>
        </authorList>
    </citation>
    <scope>NUCLEOTIDE SEQUENCE [LARGE SCALE GENOMIC DNA]</scope>
    <source>
        <strain evidence="6">CIRM-BIA 104</strain>
    </source>
</reference>
<dbReference type="InterPro" id="IPR025669">
    <property type="entry name" value="AAA_dom"/>
</dbReference>
<dbReference type="AlphaFoldDB" id="U6F926"/>
<evidence type="ECO:0000256" key="2">
    <source>
        <dbReference type="ARBA" id="ARBA00049360"/>
    </source>
</evidence>
<dbReference type="Proteomes" id="UP000017247">
    <property type="component" value="Unassembled WGS sequence"/>
</dbReference>
<dbReference type="FunFam" id="3.40.50.300:FF:000285">
    <property type="entry name" value="Sporulation initiation inhibitor Soj"/>
    <property type="match status" value="1"/>
</dbReference>
<sequence length="260" mass="28514">MEGYNKMKVITVTNQKGGTGKTSTTLFMAYGIARQGKKVLVIDLDQQADSSFSFHVPYEDSQSTFQLLTGTATLPEIIVNATDKINLAPASPDLSQLDLLLAGKLDPQFILKDALKAVSDKYDYIIIDTPPSLNMAVLNALTASNTVVVPTQADLYSLKGLNELAQTVEGIKRRSNPDLDIAGILIGRYNARTVFTKAITSALEEMAGQLHTTVFKSKIREAIAVKESQNAFKSIFDYDPHGKVTEDIQAFIDEFMEKEN</sequence>
<proteinExistence type="inferred from homology"/>
<dbReference type="SUPFAM" id="SSF52540">
    <property type="entry name" value="P-loop containing nucleoside triphosphate hydrolases"/>
    <property type="match status" value="1"/>
</dbReference>
<evidence type="ECO:0000256" key="1">
    <source>
        <dbReference type="ARBA" id="ARBA00006976"/>
    </source>
</evidence>
<dbReference type="PANTHER" id="PTHR13696">
    <property type="entry name" value="P-LOOP CONTAINING NUCLEOSIDE TRIPHOSPHATE HYDROLASE"/>
    <property type="match status" value="1"/>
</dbReference>
<dbReference type="Gene3D" id="3.40.50.300">
    <property type="entry name" value="P-loop containing nucleotide triphosphate hydrolases"/>
    <property type="match status" value="1"/>
</dbReference>